<dbReference type="EMBL" id="NUBY01000354">
    <property type="protein sequence ID" value="PEP86075.1"/>
    <property type="molecule type" value="Genomic_DNA"/>
</dbReference>
<dbReference type="RefSeq" id="WP_098228354.1">
    <property type="nucleotide sequence ID" value="NZ_NUBY01000354.1"/>
</dbReference>
<sequence>MAEKKELTVNERRSIEEEKLWKALEELSNNKKKVVEKTIIDVAFKAIQLEDLHKVIQEEGVIEEYQNGNHQSGRKVSSHVQVYNSLDKSYQSQIKILLDALPKETMMQEQDDGFESFMKER</sequence>
<gene>
    <name evidence="1" type="ORF">CN585_30365</name>
</gene>
<dbReference type="AlphaFoldDB" id="A0A2A8H2N8"/>
<protein>
    <submittedName>
        <fullName evidence="1">Uncharacterized protein</fullName>
    </submittedName>
</protein>
<organism evidence="1 2">
    <name type="scientific">Bacillus toyonensis</name>
    <dbReference type="NCBI Taxonomy" id="155322"/>
    <lineage>
        <taxon>Bacteria</taxon>
        <taxon>Bacillati</taxon>
        <taxon>Bacillota</taxon>
        <taxon>Bacilli</taxon>
        <taxon>Bacillales</taxon>
        <taxon>Bacillaceae</taxon>
        <taxon>Bacillus</taxon>
        <taxon>Bacillus cereus group</taxon>
    </lineage>
</organism>
<proteinExistence type="predicted"/>
<comment type="caution">
    <text evidence="1">The sequence shown here is derived from an EMBL/GenBank/DDBJ whole genome shotgun (WGS) entry which is preliminary data.</text>
</comment>
<name>A0A2A8H2N8_9BACI</name>
<evidence type="ECO:0000313" key="2">
    <source>
        <dbReference type="Proteomes" id="UP000220841"/>
    </source>
</evidence>
<dbReference type="Proteomes" id="UP000220841">
    <property type="component" value="Unassembled WGS sequence"/>
</dbReference>
<evidence type="ECO:0000313" key="1">
    <source>
        <dbReference type="EMBL" id="PEP86075.1"/>
    </source>
</evidence>
<accession>A0A2A8H2N8</accession>
<reference evidence="1 2" key="1">
    <citation type="submission" date="2017-09" db="EMBL/GenBank/DDBJ databases">
        <title>Large-scale bioinformatics analysis of Bacillus genomes uncovers conserved roles of natural products in bacterial physiology.</title>
        <authorList>
            <consortium name="Agbiome Team Llc"/>
            <person name="Bleich R.M."/>
            <person name="Grubbs K.J."/>
            <person name="Santa Maria K.C."/>
            <person name="Allen S.E."/>
            <person name="Farag S."/>
            <person name="Shank E.A."/>
            <person name="Bowers A."/>
        </authorList>
    </citation>
    <scope>NUCLEOTIDE SEQUENCE [LARGE SCALE GENOMIC DNA]</scope>
    <source>
        <strain evidence="1 2">AFS021349</strain>
    </source>
</reference>